<sequence>MPGYNKKTVIKKARKKLKNLLIIPIVLSFAQQNIPHLTGKIGLIYQSYFRNLINYPSPITPPKIISYLSPKKFLFSIFPDKLTE</sequence>
<evidence type="ECO:0000313" key="1">
    <source>
        <dbReference type="EMBL" id="EEP29247.1"/>
    </source>
</evidence>
<organism evidence="1 2">
    <name type="scientific">Shuttleworthella satelles DSM 14600</name>
    <dbReference type="NCBI Taxonomy" id="626523"/>
    <lineage>
        <taxon>Bacteria</taxon>
        <taxon>Bacillati</taxon>
        <taxon>Bacillota</taxon>
        <taxon>Clostridia</taxon>
        <taxon>Lachnospirales</taxon>
        <taxon>Lachnospiraceae</taxon>
        <taxon>Shuttleworthella</taxon>
    </lineage>
</organism>
<dbReference type="HOGENOM" id="CLU_2525719_0_0_9"/>
<keyword evidence="2" id="KW-1185">Reference proteome</keyword>
<gene>
    <name evidence="1" type="ORF">GCWU000342_00603</name>
</gene>
<accession>C4G9F1</accession>
<evidence type="ECO:0000313" key="2">
    <source>
        <dbReference type="Proteomes" id="UP000003494"/>
    </source>
</evidence>
<comment type="caution">
    <text evidence="1">The sequence shown here is derived from an EMBL/GenBank/DDBJ whole genome shotgun (WGS) entry which is preliminary data.</text>
</comment>
<dbReference type="STRING" id="626523.GCWU000342_00603"/>
<protein>
    <submittedName>
        <fullName evidence="1">Uncharacterized protein</fullName>
    </submittedName>
</protein>
<proteinExistence type="predicted"/>
<name>C4G9F1_9FIRM</name>
<dbReference type="EMBL" id="ACIP02000001">
    <property type="protein sequence ID" value="EEP29247.1"/>
    <property type="molecule type" value="Genomic_DNA"/>
</dbReference>
<dbReference type="Proteomes" id="UP000003494">
    <property type="component" value="Unassembled WGS sequence"/>
</dbReference>
<dbReference type="AlphaFoldDB" id="C4G9F1"/>
<reference evidence="1" key="1">
    <citation type="submission" date="2009-04" db="EMBL/GenBank/DDBJ databases">
        <authorList>
            <person name="Weinstock G."/>
            <person name="Sodergren E."/>
            <person name="Clifton S."/>
            <person name="Fulton L."/>
            <person name="Fulton B."/>
            <person name="Courtney L."/>
            <person name="Fronick C."/>
            <person name="Harrison M."/>
            <person name="Strong C."/>
            <person name="Farmer C."/>
            <person name="Delahaunty K."/>
            <person name="Markovic C."/>
            <person name="Hall O."/>
            <person name="Minx P."/>
            <person name="Tomlinson C."/>
            <person name="Mitreva M."/>
            <person name="Nelson J."/>
            <person name="Hou S."/>
            <person name="Wollam A."/>
            <person name="Pepin K.H."/>
            <person name="Johnson M."/>
            <person name="Bhonagiri V."/>
            <person name="Nash W.E."/>
            <person name="Warren W."/>
            <person name="Chinwalla A."/>
            <person name="Mardis E.R."/>
            <person name="Wilson R.K."/>
        </authorList>
    </citation>
    <scope>NUCLEOTIDE SEQUENCE [LARGE SCALE GENOMIC DNA]</scope>
    <source>
        <strain evidence="1">DSM 14600</strain>
    </source>
</reference>